<evidence type="ECO:0000313" key="9">
    <source>
        <dbReference type="EMBL" id="AUN97053.1"/>
    </source>
</evidence>
<organism evidence="9 10">
    <name type="scientific">Bacteriovorax stolpii</name>
    <name type="common">Bdellovibrio stolpii</name>
    <dbReference type="NCBI Taxonomy" id="960"/>
    <lineage>
        <taxon>Bacteria</taxon>
        <taxon>Pseudomonadati</taxon>
        <taxon>Bdellovibrionota</taxon>
        <taxon>Bacteriovoracia</taxon>
        <taxon>Bacteriovoracales</taxon>
        <taxon>Bacteriovoracaceae</taxon>
        <taxon>Bacteriovorax</taxon>
    </lineage>
</organism>
<evidence type="ECO:0000256" key="7">
    <source>
        <dbReference type="ARBA" id="ARBA00069718"/>
    </source>
</evidence>
<dbReference type="SUPFAM" id="SSF51338">
    <property type="entry name" value="Composite domain of metallo-dependent hydrolases"/>
    <property type="match status" value="1"/>
</dbReference>
<dbReference type="GO" id="GO:0006146">
    <property type="term" value="P:adenine catabolic process"/>
    <property type="evidence" value="ECO:0007669"/>
    <property type="project" value="InterPro"/>
</dbReference>
<evidence type="ECO:0000256" key="8">
    <source>
        <dbReference type="HAMAP-Rule" id="MF_01518"/>
    </source>
</evidence>
<accession>A0A2K9NNH0</accession>
<dbReference type="CDD" id="cd01295">
    <property type="entry name" value="AdeC"/>
    <property type="match status" value="1"/>
</dbReference>
<dbReference type="SUPFAM" id="SSF51556">
    <property type="entry name" value="Metallo-dependent hydrolases"/>
    <property type="match status" value="1"/>
</dbReference>
<evidence type="ECO:0000256" key="4">
    <source>
        <dbReference type="ARBA" id="ARBA00022801"/>
    </source>
</evidence>
<dbReference type="RefSeq" id="WP_102242348.1">
    <property type="nucleotide sequence ID" value="NZ_CP025704.1"/>
</dbReference>
<dbReference type="EMBL" id="CP025704">
    <property type="protein sequence ID" value="AUN97053.1"/>
    <property type="molecule type" value="Genomic_DNA"/>
</dbReference>
<dbReference type="Pfam" id="PF13382">
    <property type="entry name" value="Adenine_deam_C"/>
    <property type="match status" value="1"/>
</dbReference>
<dbReference type="NCBIfam" id="NF007457">
    <property type="entry name" value="PRK10027.1"/>
    <property type="match status" value="1"/>
</dbReference>
<dbReference type="InterPro" id="IPR006679">
    <property type="entry name" value="Adenine_deam"/>
</dbReference>
<protein>
    <recommendedName>
        <fullName evidence="7 8">Adenine deaminase</fullName>
        <shortName evidence="8">Adenase</shortName>
        <shortName evidence="8">Adenine aminase</shortName>
        <ecNumber evidence="3 8">3.5.4.2</ecNumber>
    </recommendedName>
</protein>
<dbReference type="Proteomes" id="UP000235584">
    <property type="component" value="Chromosome"/>
</dbReference>
<comment type="catalytic activity">
    <reaction evidence="6 8">
        <text>adenine + H2O + H(+) = hypoxanthine + NH4(+)</text>
        <dbReference type="Rhea" id="RHEA:23688"/>
        <dbReference type="ChEBI" id="CHEBI:15377"/>
        <dbReference type="ChEBI" id="CHEBI:15378"/>
        <dbReference type="ChEBI" id="CHEBI:16708"/>
        <dbReference type="ChEBI" id="CHEBI:17368"/>
        <dbReference type="ChEBI" id="CHEBI:28938"/>
        <dbReference type="EC" id="3.5.4.2"/>
    </reaction>
</comment>
<dbReference type="InterPro" id="IPR006680">
    <property type="entry name" value="Amidohydro-rel"/>
</dbReference>
<comment type="similarity">
    <text evidence="2 8">Belongs to the metallo-dependent hydrolases superfamily. Adenine deaminase family.</text>
</comment>
<evidence type="ECO:0000256" key="6">
    <source>
        <dbReference type="ARBA" id="ARBA00047720"/>
    </source>
</evidence>
<proteinExistence type="inferred from homology"/>
<dbReference type="Gene3D" id="2.30.40.10">
    <property type="entry name" value="Urease, subunit C, domain 1"/>
    <property type="match status" value="1"/>
</dbReference>
<dbReference type="EC" id="3.5.4.2" evidence="3 8"/>
<sequence length="588" mass="64563">MSLAQKRTQTLSREELKNVLAVARGEQAADLIIKNVKILDLINGSTFESAIAIVGKTIAGIGLEYLDNDVPKAKRYLDAEGAVAVPGFIDGHLHIESSMMNPFEFERMTLPIGTTTAICDPHEITNVMGDKGYSWFLRSSELMHQNLFVQTSSCVPALPGFESNGGEFKLEEMLKYKQHPNVLGLAEMMNFPGVINANDAVLDKIEAYSDYNLDGHSPLVRGKALNAYIAAGIQNCHETVTKEEGFEKLQKGMALIIREGSVAKNIKTLAPLVSEFNSTQCLLCTDDRNPYEILEEGHINYLIKKMINEMKMEPHIAYRLSSYSAAKHFGLKRLGLIAPGKQADIVLLNDVRSVDIKDVLIAGKRVADLKLDDSINEKLTKSLPPLENTIKRKPLKESDFAYNLKAGKYNVIEIVKDEIITNHLVVNYDGKKFDQDDILFMANIERYGSELKPALGLVKGTGLKRGAIAASVAHDSHNLMVIGASLEDMVTAVNALIASGGGLCVALDKKVTGILELPLAGLLSLKTGGELFHDIKKLKTAYKECGVILDEPFIQMAFLALPVIPKLKLTDRGLFDVTTFSYISLEAK</sequence>
<keyword evidence="4 8" id="KW-0378">Hydrolase</keyword>
<reference evidence="9 10" key="1">
    <citation type="submission" date="2018-01" db="EMBL/GenBank/DDBJ databases">
        <title>Complete genome sequence of Bacteriovorax stolpii DSM12778.</title>
        <authorList>
            <person name="Tang B."/>
            <person name="Chang J."/>
        </authorList>
    </citation>
    <scope>NUCLEOTIDE SEQUENCE [LARGE SCALE GENOMIC DNA]</scope>
    <source>
        <strain evidence="9 10">DSM 12778</strain>
    </source>
</reference>
<name>A0A2K9NNH0_BACTC</name>
<dbReference type="Pfam" id="PF01979">
    <property type="entry name" value="Amidohydro_1"/>
    <property type="match status" value="1"/>
</dbReference>
<dbReference type="FunFam" id="3.20.20.140:FF:000016">
    <property type="entry name" value="Adenine deaminase"/>
    <property type="match status" value="1"/>
</dbReference>
<evidence type="ECO:0000256" key="2">
    <source>
        <dbReference type="ARBA" id="ARBA00006773"/>
    </source>
</evidence>
<dbReference type="Gene3D" id="3.20.20.140">
    <property type="entry name" value="Metal-dependent hydrolases"/>
    <property type="match status" value="1"/>
</dbReference>
<evidence type="ECO:0000256" key="5">
    <source>
        <dbReference type="ARBA" id="ARBA00023211"/>
    </source>
</evidence>
<dbReference type="InterPro" id="IPR026912">
    <property type="entry name" value="Adenine_deam_C"/>
</dbReference>
<dbReference type="InterPro" id="IPR011059">
    <property type="entry name" value="Metal-dep_hydrolase_composite"/>
</dbReference>
<evidence type="ECO:0000256" key="1">
    <source>
        <dbReference type="ARBA" id="ARBA00001936"/>
    </source>
</evidence>
<evidence type="ECO:0000256" key="3">
    <source>
        <dbReference type="ARBA" id="ARBA00012782"/>
    </source>
</evidence>
<dbReference type="PANTHER" id="PTHR11113">
    <property type="entry name" value="N-ACETYLGLUCOSAMINE-6-PHOSPHATE DEACETYLASE"/>
    <property type="match status" value="1"/>
</dbReference>
<dbReference type="AlphaFoldDB" id="A0A2K9NNH0"/>
<gene>
    <name evidence="8" type="primary">ade</name>
    <name evidence="9" type="ORF">C0V70_02810</name>
</gene>
<comment type="cofactor">
    <cofactor evidence="1 8">
        <name>Mn(2+)</name>
        <dbReference type="ChEBI" id="CHEBI:29035"/>
    </cofactor>
</comment>
<dbReference type="NCBIfam" id="TIGR01178">
    <property type="entry name" value="ade"/>
    <property type="match status" value="1"/>
</dbReference>
<evidence type="ECO:0000313" key="10">
    <source>
        <dbReference type="Proteomes" id="UP000235584"/>
    </source>
</evidence>
<dbReference type="InterPro" id="IPR032466">
    <property type="entry name" value="Metal_Hydrolase"/>
</dbReference>
<dbReference type="GO" id="GO:0000034">
    <property type="term" value="F:adenine deaminase activity"/>
    <property type="evidence" value="ECO:0007669"/>
    <property type="project" value="UniProtKB-UniRule"/>
</dbReference>
<keyword evidence="5 8" id="KW-0464">Manganese</keyword>
<dbReference type="HAMAP" id="MF_01518">
    <property type="entry name" value="Adenine_deamin"/>
    <property type="match status" value="1"/>
</dbReference>
<dbReference type="KEGG" id="bsto:C0V70_02810"/>
<keyword evidence="10" id="KW-1185">Reference proteome</keyword>
<dbReference type="PANTHER" id="PTHR11113:SF2">
    <property type="entry name" value="ADENINE DEAMINASE"/>
    <property type="match status" value="1"/>
</dbReference>